<evidence type="ECO:0000313" key="2">
    <source>
        <dbReference type="EMBL" id="ETK75426.1"/>
    </source>
</evidence>
<evidence type="ECO:0000256" key="1">
    <source>
        <dbReference type="SAM" id="MobiDB-lite"/>
    </source>
</evidence>
<gene>
    <name evidence="2" type="ORF">L915_17949</name>
</gene>
<dbReference type="AlphaFoldDB" id="W2FZR9"/>
<organism evidence="2">
    <name type="scientific">Phytophthora nicotianae</name>
    <name type="common">Potato buckeye rot agent</name>
    <name type="synonym">Phytophthora parasitica</name>
    <dbReference type="NCBI Taxonomy" id="4792"/>
    <lineage>
        <taxon>Eukaryota</taxon>
        <taxon>Sar</taxon>
        <taxon>Stramenopiles</taxon>
        <taxon>Oomycota</taxon>
        <taxon>Peronosporomycetes</taxon>
        <taxon>Peronosporales</taxon>
        <taxon>Peronosporaceae</taxon>
        <taxon>Phytophthora</taxon>
    </lineage>
</organism>
<protein>
    <submittedName>
        <fullName evidence="2">Uncharacterized protein</fullName>
    </submittedName>
</protein>
<dbReference type="EMBL" id="KI688827">
    <property type="protein sequence ID" value="ETK75426.1"/>
    <property type="molecule type" value="Genomic_DNA"/>
</dbReference>
<feature type="non-terminal residue" evidence="2">
    <location>
        <position position="1"/>
    </location>
</feature>
<name>W2FZR9_PHYNI</name>
<accession>W2FZR9</accession>
<sequence length="78" mass="8348">VVHPVGLTPAREIELSTDGYPDLGRSSALDRKRATRVSGQKRRSLEVAAQKSSSSHSFSGSLMSVMLSSPTLSSRCMV</sequence>
<feature type="compositionally biased region" description="Basic residues" evidence="1">
    <location>
        <begin position="33"/>
        <end position="42"/>
    </location>
</feature>
<feature type="region of interest" description="Disordered" evidence="1">
    <location>
        <begin position="16"/>
        <end position="60"/>
    </location>
</feature>
<dbReference type="Proteomes" id="UP000053236">
    <property type="component" value="Unassembled WGS sequence"/>
</dbReference>
<reference evidence="2" key="1">
    <citation type="submission" date="2013-11" db="EMBL/GenBank/DDBJ databases">
        <title>The Genome Sequence of Phytophthora parasitica CJ02B3.</title>
        <authorList>
            <consortium name="The Broad Institute Genomics Platform"/>
            <person name="Russ C."/>
            <person name="Tyler B."/>
            <person name="Panabieres F."/>
            <person name="Shan W."/>
            <person name="Tripathy S."/>
            <person name="Grunwald N."/>
            <person name="Machado M."/>
            <person name="Johnson C.S."/>
            <person name="Arredondo F."/>
            <person name="Hong C."/>
            <person name="Coffey M."/>
            <person name="Young S.K."/>
            <person name="Zeng Q."/>
            <person name="Gargeya S."/>
            <person name="Fitzgerald M."/>
            <person name="Abouelleil A."/>
            <person name="Alvarado L."/>
            <person name="Chapman S.B."/>
            <person name="Gainer-Dewar J."/>
            <person name="Goldberg J."/>
            <person name="Griggs A."/>
            <person name="Gujja S."/>
            <person name="Hansen M."/>
            <person name="Howarth C."/>
            <person name="Imamovic A."/>
            <person name="Ireland A."/>
            <person name="Larimer J."/>
            <person name="McCowan C."/>
            <person name="Murphy C."/>
            <person name="Pearson M."/>
            <person name="Poon T.W."/>
            <person name="Priest M."/>
            <person name="Roberts A."/>
            <person name="Saif S."/>
            <person name="Shea T."/>
            <person name="Sykes S."/>
            <person name="Wortman J."/>
            <person name="Nusbaum C."/>
            <person name="Birren B."/>
        </authorList>
    </citation>
    <scope>NUCLEOTIDE SEQUENCE [LARGE SCALE GENOMIC DNA]</scope>
    <source>
        <strain evidence="2">CJ02B3</strain>
    </source>
</reference>
<proteinExistence type="predicted"/>